<evidence type="ECO:0000313" key="4">
    <source>
        <dbReference type="Proteomes" id="UP000036908"/>
    </source>
</evidence>
<evidence type="ECO:0000313" key="3">
    <source>
        <dbReference type="EMBL" id="KOF01545.1"/>
    </source>
</evidence>
<dbReference type="AlphaFoldDB" id="A0A0L8AHE7"/>
<comment type="caution">
    <text evidence="3">The sequence shown here is derived from an EMBL/GenBank/DDBJ whole genome shotgun (WGS) entry which is preliminary data.</text>
</comment>
<keyword evidence="1" id="KW-0732">Signal</keyword>
<dbReference type="Pfam" id="PF13505">
    <property type="entry name" value="OMP_b-brl"/>
    <property type="match status" value="1"/>
</dbReference>
<name>A0A0L8AHE7_9BACT</name>
<feature type="domain" description="Outer membrane protein beta-barrel" evidence="2">
    <location>
        <begin position="1"/>
        <end position="169"/>
    </location>
</feature>
<dbReference type="SUPFAM" id="SSF56925">
    <property type="entry name" value="OMPA-like"/>
    <property type="match status" value="1"/>
</dbReference>
<evidence type="ECO:0000259" key="2">
    <source>
        <dbReference type="Pfam" id="PF13505"/>
    </source>
</evidence>
<dbReference type="EMBL" id="JSVA01000022">
    <property type="protein sequence ID" value="KOF01545.1"/>
    <property type="molecule type" value="Genomic_DNA"/>
</dbReference>
<dbReference type="PATRIC" id="fig|1566026.4.peg.1813"/>
<dbReference type="InterPro" id="IPR027385">
    <property type="entry name" value="Beta-barrel_OMP"/>
</dbReference>
<sequence length="172" mass="18817">MAFAQIQKGDIQITGNVGIQKTNNSGTETSSFSLLPKAGVFVSETTSLGGIVGYTSGKFNGSKSDRFSLGAYARFHKPMVENFYLYLEPSLTFGFGNREVGGGDADINSFDVRLAPGMTYFLSPKFALDMNWGMLNYSKETTKFGTVETVNENYGLNLNMSNINLGVSFYIR</sequence>
<organism evidence="3 4">
    <name type="scientific">Roseivirga seohaensis subsp. aquiponti</name>
    <dbReference type="NCBI Taxonomy" id="1566026"/>
    <lineage>
        <taxon>Bacteria</taxon>
        <taxon>Pseudomonadati</taxon>
        <taxon>Bacteroidota</taxon>
        <taxon>Cytophagia</taxon>
        <taxon>Cytophagales</taxon>
        <taxon>Roseivirgaceae</taxon>
        <taxon>Roseivirga</taxon>
    </lineage>
</organism>
<dbReference type="Proteomes" id="UP000036908">
    <property type="component" value="Unassembled WGS sequence"/>
</dbReference>
<accession>A0A0L8AHE7</accession>
<proteinExistence type="predicted"/>
<evidence type="ECO:0000256" key="1">
    <source>
        <dbReference type="ARBA" id="ARBA00022729"/>
    </source>
</evidence>
<dbReference type="InterPro" id="IPR011250">
    <property type="entry name" value="OMP/PagP_B-barrel"/>
</dbReference>
<protein>
    <recommendedName>
        <fullName evidence="2">Outer membrane protein beta-barrel domain-containing protein</fullName>
    </recommendedName>
</protein>
<keyword evidence="4" id="KW-1185">Reference proteome</keyword>
<reference evidence="4" key="1">
    <citation type="submission" date="2014-11" db="EMBL/GenBank/DDBJ databases">
        <title>Genome sequencing of Roseivirga sp. D-25.</title>
        <authorList>
            <person name="Selvaratnam C."/>
            <person name="Thevarajoo S."/>
            <person name="Goh K.M."/>
            <person name="Eee R."/>
            <person name="Chan K.-G."/>
            <person name="Chong C.S."/>
        </authorList>
    </citation>
    <scope>NUCLEOTIDE SEQUENCE [LARGE SCALE GENOMIC DNA]</scope>
    <source>
        <strain evidence="4">D-25</strain>
    </source>
</reference>
<gene>
    <name evidence="3" type="ORF">OB69_16880</name>
</gene>